<keyword evidence="3" id="KW-1133">Transmembrane helix</keyword>
<evidence type="ECO:0000256" key="2">
    <source>
        <dbReference type="ARBA" id="ARBA00022729"/>
    </source>
</evidence>
<evidence type="ECO:0000259" key="5">
    <source>
        <dbReference type="PROSITE" id="PS50268"/>
    </source>
</evidence>
<proteinExistence type="predicted"/>
<evidence type="ECO:0000313" key="7">
    <source>
        <dbReference type="Proteomes" id="UP001172083"/>
    </source>
</evidence>
<evidence type="ECO:0000256" key="3">
    <source>
        <dbReference type="ARBA" id="ARBA00022989"/>
    </source>
</evidence>
<accession>A0ABT8LMH6</accession>
<dbReference type="SMART" id="SM00112">
    <property type="entry name" value="CA"/>
    <property type="match status" value="1"/>
</dbReference>
<gene>
    <name evidence="6" type="ORF">QQ020_36005</name>
</gene>
<dbReference type="Pfam" id="PF13517">
    <property type="entry name" value="FG-GAP_3"/>
    <property type="match status" value="1"/>
</dbReference>
<protein>
    <submittedName>
        <fullName evidence="6">Ig domain-containing protein</fullName>
    </submittedName>
</protein>
<keyword evidence="3" id="KW-0472">Membrane</keyword>
<dbReference type="SUPFAM" id="SSF49313">
    <property type="entry name" value="Cadherin-like"/>
    <property type="match status" value="11"/>
</dbReference>
<dbReference type="RefSeq" id="WP_346762868.1">
    <property type="nucleotide sequence ID" value="NZ_JAUJEB010000024.1"/>
</dbReference>
<feature type="chain" id="PRO_5047059299" evidence="4">
    <location>
        <begin position="32"/>
        <end position="1718"/>
    </location>
</feature>
<feature type="signal peptide" evidence="4">
    <location>
        <begin position="1"/>
        <end position="31"/>
    </location>
</feature>
<organism evidence="6 7">
    <name type="scientific">Agaribacillus aureus</name>
    <dbReference type="NCBI Taxonomy" id="3051825"/>
    <lineage>
        <taxon>Bacteria</taxon>
        <taxon>Pseudomonadati</taxon>
        <taxon>Bacteroidota</taxon>
        <taxon>Cytophagia</taxon>
        <taxon>Cytophagales</taxon>
        <taxon>Splendidivirgaceae</taxon>
        <taxon>Agaribacillus</taxon>
    </lineage>
</organism>
<dbReference type="PANTHER" id="PTHR24026">
    <property type="entry name" value="FAT ATYPICAL CADHERIN-RELATED"/>
    <property type="match status" value="1"/>
</dbReference>
<dbReference type="Pfam" id="PF00028">
    <property type="entry name" value="Cadherin"/>
    <property type="match status" value="1"/>
</dbReference>
<dbReference type="PANTHER" id="PTHR24026:SF126">
    <property type="entry name" value="PROTOCADHERIN FAT 4"/>
    <property type="match status" value="1"/>
</dbReference>
<evidence type="ECO:0000256" key="4">
    <source>
        <dbReference type="SAM" id="SignalP"/>
    </source>
</evidence>
<sequence length="1718" mass="176608">MGRKTVGLMEPGKIRFLLLLLCIISMSTAWAQEAGNCGDGIDNDGDGLIDCYDGDCSGSVDCDGFYFGGSSGTCQSTPAPGEPFTLVKVWDTDATMYPMDSRQTALVGDIDSDGDTEVVGIDDSGRIYAFSGVDGSLVMQITTPSQDVQTNATAFADVDGDGFSEFFIVIQNGGSPKLVRYDPDGAATLSTATWTSTADVGHGGSNDDRYTPEIADFDEDGVPEVYLGDQIFNSTTGARIVSGSGSRGEHTAGEPFSVAADVLPDAACANCTGLELVAGNEVYSVDIGTGTFTLEVSAPVTLNDGVTSIVDWDLDGDLDAIVNEGRYVYAWDIQTSAQLGTTFDIRSASVANTTANGGHANIADFDSDGRPEIGLAGRHVYVVIDDFSSGMGELWSTATVDNSQRTGSTVYDFHADGFFEVIYRDEQTLYVYNGLDGSVMASIACGAGTRMEYPVVADANDDGQSEIICPCQDGNGPGNSGNNYISMFRSTDYPWVAARSVWNQHNYFEVSINDDLTVPIELQDHSLVPGSNNFLAQSTYRLSNGSAALAAPDATVTITAPIDKTNCGPAPYEIDATVDISNSGDWPLPASTPISFYNGDPYAGGATLMLVDELGSQLDAGNMTSVTYTLPEQHQDFDLYVLINHNGLALPPAAPDYVESHVGECDFSNNLFGPLTITDCQSPPIGVDASVILNENSSNGTSVHTVAASDPDVGATRTFSITGGNTGTTFDIDMSSGEITVNDNTLLDFSIPVFTLTVTVEDNDGLTDDATITITIDDESVYTVNAAQNEDSYSNGDQLASVTDGNGAIASAVIASGSLPGWMSLNATTGEITVNDATQVADGTYAVDITTTDAVGGTTTQTVSIVIDPDTEAVYTVNAAQNEDSYSNGDQLASVADADGAITSAVIASGSLPSWMSLNATTGEITVNDATQVTDGTYAVDITTTDADGGVTTQTVSIVIDPDTEAVYTVNAAQNEDSYSNGDQLASVADADGAITNAVIASGSLPSWMSLNATTGEITVNDATQVADGTYAVDITTTDADGGVTTQTVSIVINADTEAVYTVNAAQNEDSYSNGDQLASVADADGAITSAVIASGSLPGWMSLNATTGEITVNDATQVADGTYTVDITTTDVDGGVTTQTVSIVIDPDTEAVYTVNAAQNEDSYSNGDQLASVADTDGAITSAVIAGGTLPAWMSLNAATGEITVNDATQVANGTYTVDITTTDVDGGSTTQTVSIVINPDTEAVYTVNAAQNEDGYSNGDQLASVADADGAITSAVIASGSLPTWMSLNATTGEITVNDATQVADGTYAVDITTTDADGGVTTQTVSIVINADTEAIYTVNASQNEDSYSNGDQLASVADTDGAITSAVIASGSLPTWMSLNATTGEITVNDATQVADGTYAVDITTTDADGGVTTQTVSIVIDPDTEAVYTVNAAQNEDSYSNGDQLASVADADGAITSAVIASGSLPSWMSLNATTGEITVNNATQVADGTYAVDITTTDADGGVTTQTVSIVINADTEAVYTVNAAQNEDSYSNGDQLASVADVDGAITSAVIASGSLPSWMSLNATTGEITVNDATQVADGTYIVDITTTDADGGVTTQTVSIVINADTEAVYTVNAAQNEDSYSNSDQLASVADVDGAITSAVIASGSLPSWMSLNATTGEITVNDATQVADGTYAVDITTTDADGGVTTQTVSIVIDPDTEAVYTVNAAQ</sequence>
<keyword evidence="1" id="KW-0812">Transmembrane</keyword>
<name>A0ABT8LMH6_9BACT</name>
<keyword evidence="7" id="KW-1185">Reference proteome</keyword>
<reference evidence="6" key="1">
    <citation type="submission" date="2023-06" db="EMBL/GenBank/DDBJ databases">
        <title>Genomic of Agaribacillus aureum.</title>
        <authorList>
            <person name="Wang G."/>
        </authorList>
    </citation>
    <scope>NUCLEOTIDE SEQUENCE</scope>
    <source>
        <strain evidence="6">BMA12</strain>
    </source>
</reference>
<dbReference type="InterPro" id="IPR013517">
    <property type="entry name" value="FG-GAP"/>
</dbReference>
<dbReference type="InterPro" id="IPR015919">
    <property type="entry name" value="Cadherin-like_sf"/>
</dbReference>
<evidence type="ECO:0000313" key="6">
    <source>
        <dbReference type="EMBL" id="MDN5217533.1"/>
    </source>
</evidence>
<dbReference type="InterPro" id="IPR028994">
    <property type="entry name" value="Integrin_alpha_N"/>
</dbReference>
<dbReference type="InterPro" id="IPR002126">
    <property type="entry name" value="Cadherin-like_dom"/>
</dbReference>
<dbReference type="CDD" id="cd11304">
    <property type="entry name" value="Cadherin_repeat"/>
    <property type="match status" value="1"/>
</dbReference>
<dbReference type="Gene3D" id="2.60.40.10">
    <property type="entry name" value="Immunoglobulins"/>
    <property type="match status" value="10"/>
</dbReference>
<dbReference type="PROSITE" id="PS50268">
    <property type="entry name" value="CADHERIN_2"/>
    <property type="match status" value="1"/>
</dbReference>
<dbReference type="Gene3D" id="2.60.40.60">
    <property type="entry name" value="Cadherins"/>
    <property type="match status" value="1"/>
</dbReference>
<dbReference type="SUPFAM" id="SSF69318">
    <property type="entry name" value="Integrin alpha N-terminal domain"/>
    <property type="match status" value="1"/>
</dbReference>
<dbReference type="Proteomes" id="UP001172083">
    <property type="component" value="Unassembled WGS sequence"/>
</dbReference>
<comment type="caution">
    <text evidence="6">The sequence shown here is derived from an EMBL/GenBank/DDBJ whole genome shotgun (WGS) entry which is preliminary data.</text>
</comment>
<dbReference type="InterPro" id="IPR013783">
    <property type="entry name" value="Ig-like_fold"/>
</dbReference>
<keyword evidence="2 4" id="KW-0732">Signal</keyword>
<dbReference type="EMBL" id="JAUJEB010000024">
    <property type="protein sequence ID" value="MDN5217533.1"/>
    <property type="molecule type" value="Genomic_DNA"/>
</dbReference>
<feature type="non-terminal residue" evidence="6">
    <location>
        <position position="1718"/>
    </location>
</feature>
<dbReference type="Pfam" id="PF05345">
    <property type="entry name" value="He_PIG"/>
    <property type="match status" value="10"/>
</dbReference>
<feature type="domain" description="Cadherin" evidence="5">
    <location>
        <begin position="693"/>
        <end position="778"/>
    </location>
</feature>
<evidence type="ECO:0000256" key="1">
    <source>
        <dbReference type="ARBA" id="ARBA00022692"/>
    </source>
</evidence>